<evidence type="ECO:0000313" key="7">
    <source>
        <dbReference type="EMBL" id="AUX44682.1"/>
    </source>
</evidence>
<reference evidence="7 8" key="1">
    <citation type="submission" date="2015-09" db="EMBL/GenBank/DDBJ databases">
        <title>Sorangium comparison.</title>
        <authorList>
            <person name="Zaburannyi N."/>
            <person name="Bunk B."/>
            <person name="Overmann J."/>
            <person name="Mueller R."/>
        </authorList>
    </citation>
    <scope>NUCLEOTIDE SEQUENCE [LARGE SCALE GENOMIC DNA]</scope>
    <source>
        <strain evidence="7 8">So ce26</strain>
    </source>
</reference>
<evidence type="ECO:0000256" key="1">
    <source>
        <dbReference type="ARBA" id="ARBA00010641"/>
    </source>
</evidence>
<dbReference type="Proteomes" id="UP000238348">
    <property type="component" value="Chromosome"/>
</dbReference>
<dbReference type="Gene3D" id="1.10.10.10">
    <property type="entry name" value="Winged helix-like DNA-binding domain superfamily/Winged helix DNA-binding domain"/>
    <property type="match status" value="1"/>
</dbReference>
<proteinExistence type="inferred from homology"/>
<dbReference type="GO" id="GO:0016987">
    <property type="term" value="F:sigma factor activity"/>
    <property type="evidence" value="ECO:0007669"/>
    <property type="project" value="UniProtKB-KW"/>
</dbReference>
<sequence length="194" mass="21359">MEASTPHDTVLAAAARGDDGALELLVRAYHDRVYRFGLRVCRDAFDADDAVQEAFTKLARRPDVAGDPGVLSWLMTVVRNLCLRMLRPFARERARLGVRVDDADADAAPSAELDPQAALERWRLVRAVHEAIAGLEPPYREVLVLRDVEGLTGEEVCATLGLSEAAMKSRLHRARQAVRAEILRRDGPPAERGG</sequence>
<dbReference type="InterPro" id="IPR039425">
    <property type="entry name" value="RNA_pol_sigma-70-like"/>
</dbReference>
<dbReference type="EMBL" id="CP012673">
    <property type="protein sequence ID" value="AUX44682.1"/>
    <property type="molecule type" value="Genomic_DNA"/>
</dbReference>
<dbReference type="SUPFAM" id="SSF88659">
    <property type="entry name" value="Sigma3 and sigma4 domains of RNA polymerase sigma factors"/>
    <property type="match status" value="1"/>
</dbReference>
<evidence type="ECO:0000259" key="6">
    <source>
        <dbReference type="Pfam" id="PF08281"/>
    </source>
</evidence>
<evidence type="ECO:0000313" key="8">
    <source>
        <dbReference type="Proteomes" id="UP000238348"/>
    </source>
</evidence>
<feature type="domain" description="RNA polymerase sigma-70 region 2" evidence="5">
    <location>
        <begin position="25"/>
        <end position="87"/>
    </location>
</feature>
<organism evidence="7 8">
    <name type="scientific">Sorangium cellulosum</name>
    <name type="common">Polyangium cellulosum</name>
    <dbReference type="NCBI Taxonomy" id="56"/>
    <lineage>
        <taxon>Bacteria</taxon>
        <taxon>Pseudomonadati</taxon>
        <taxon>Myxococcota</taxon>
        <taxon>Polyangia</taxon>
        <taxon>Polyangiales</taxon>
        <taxon>Polyangiaceae</taxon>
        <taxon>Sorangium</taxon>
    </lineage>
</organism>
<dbReference type="GO" id="GO:0003677">
    <property type="term" value="F:DNA binding"/>
    <property type="evidence" value="ECO:0007669"/>
    <property type="project" value="InterPro"/>
</dbReference>
<dbReference type="Pfam" id="PF04542">
    <property type="entry name" value="Sigma70_r2"/>
    <property type="match status" value="1"/>
</dbReference>
<comment type="similarity">
    <text evidence="1">Belongs to the sigma-70 factor family. ECF subfamily.</text>
</comment>
<dbReference type="AlphaFoldDB" id="A0A2L0EZE8"/>
<name>A0A2L0EZE8_SORCE</name>
<dbReference type="InterPro" id="IPR007627">
    <property type="entry name" value="RNA_pol_sigma70_r2"/>
</dbReference>
<dbReference type="CDD" id="cd06171">
    <property type="entry name" value="Sigma70_r4"/>
    <property type="match status" value="1"/>
</dbReference>
<dbReference type="RefSeq" id="WP_104983176.1">
    <property type="nucleotide sequence ID" value="NZ_CP012673.1"/>
</dbReference>
<keyword evidence="3" id="KW-0731">Sigma factor</keyword>
<dbReference type="InterPro" id="IPR013324">
    <property type="entry name" value="RNA_pol_sigma_r3/r4-like"/>
</dbReference>
<dbReference type="InterPro" id="IPR013249">
    <property type="entry name" value="RNA_pol_sigma70_r4_t2"/>
</dbReference>
<dbReference type="Gene3D" id="1.10.1740.10">
    <property type="match status" value="1"/>
</dbReference>
<keyword evidence="4" id="KW-0804">Transcription</keyword>
<dbReference type="PANTHER" id="PTHR43133:SF51">
    <property type="entry name" value="RNA POLYMERASE SIGMA FACTOR"/>
    <property type="match status" value="1"/>
</dbReference>
<protein>
    <submittedName>
        <fullName evidence="7">RNA polymerase sigma24 factor</fullName>
    </submittedName>
</protein>
<feature type="domain" description="RNA polymerase sigma factor 70 region 4 type 2" evidence="6">
    <location>
        <begin position="126"/>
        <end position="177"/>
    </location>
</feature>
<dbReference type="PANTHER" id="PTHR43133">
    <property type="entry name" value="RNA POLYMERASE ECF-TYPE SIGMA FACTO"/>
    <property type="match status" value="1"/>
</dbReference>
<dbReference type="SUPFAM" id="SSF88946">
    <property type="entry name" value="Sigma2 domain of RNA polymerase sigma factors"/>
    <property type="match status" value="1"/>
</dbReference>
<dbReference type="GO" id="GO:0006352">
    <property type="term" value="P:DNA-templated transcription initiation"/>
    <property type="evidence" value="ECO:0007669"/>
    <property type="project" value="InterPro"/>
</dbReference>
<evidence type="ECO:0000259" key="5">
    <source>
        <dbReference type="Pfam" id="PF04542"/>
    </source>
</evidence>
<evidence type="ECO:0000256" key="3">
    <source>
        <dbReference type="ARBA" id="ARBA00023082"/>
    </source>
</evidence>
<keyword evidence="2" id="KW-0805">Transcription regulation</keyword>
<dbReference type="InterPro" id="IPR013325">
    <property type="entry name" value="RNA_pol_sigma_r2"/>
</dbReference>
<evidence type="ECO:0000256" key="2">
    <source>
        <dbReference type="ARBA" id="ARBA00023015"/>
    </source>
</evidence>
<gene>
    <name evidence="7" type="ORF">SOCE26_061490</name>
</gene>
<dbReference type="InterPro" id="IPR036388">
    <property type="entry name" value="WH-like_DNA-bd_sf"/>
</dbReference>
<dbReference type="InterPro" id="IPR014284">
    <property type="entry name" value="RNA_pol_sigma-70_dom"/>
</dbReference>
<dbReference type="Pfam" id="PF08281">
    <property type="entry name" value="Sigma70_r4_2"/>
    <property type="match status" value="1"/>
</dbReference>
<evidence type="ECO:0000256" key="4">
    <source>
        <dbReference type="ARBA" id="ARBA00023163"/>
    </source>
</evidence>
<dbReference type="OrthoDB" id="9780326at2"/>
<accession>A0A2L0EZE8</accession>
<dbReference type="NCBIfam" id="TIGR02937">
    <property type="entry name" value="sigma70-ECF"/>
    <property type="match status" value="1"/>
</dbReference>